<gene>
    <name evidence="3" type="ORF">FOL47_003363</name>
</gene>
<dbReference type="InterPro" id="IPR018253">
    <property type="entry name" value="DnaJ_domain_CS"/>
</dbReference>
<dbReference type="PROSITE" id="PS50076">
    <property type="entry name" value="DNAJ_2"/>
    <property type="match status" value="2"/>
</dbReference>
<dbReference type="Gene3D" id="1.10.287.110">
    <property type="entry name" value="DnaJ domain"/>
    <property type="match status" value="2"/>
</dbReference>
<accession>A0A7J6M8S1</accession>
<comment type="caution">
    <text evidence="3">The sequence shown here is derived from an EMBL/GenBank/DDBJ whole genome shotgun (WGS) entry which is preliminary data.</text>
</comment>
<feature type="region of interest" description="Disordered" evidence="1">
    <location>
        <begin position="405"/>
        <end position="424"/>
    </location>
</feature>
<dbReference type="PROSITE" id="PS00636">
    <property type="entry name" value="DNAJ_1"/>
    <property type="match status" value="1"/>
</dbReference>
<dbReference type="PRINTS" id="PR00625">
    <property type="entry name" value="JDOMAIN"/>
</dbReference>
<protein>
    <recommendedName>
        <fullName evidence="2">J domain-containing protein</fullName>
    </recommendedName>
</protein>
<dbReference type="InterPro" id="IPR050817">
    <property type="entry name" value="DjlA_DnaK_co-chaperone"/>
</dbReference>
<dbReference type="SMART" id="SM00271">
    <property type="entry name" value="DnaJ"/>
    <property type="match status" value="2"/>
</dbReference>
<dbReference type="CDD" id="cd06257">
    <property type="entry name" value="DnaJ"/>
    <property type="match status" value="2"/>
</dbReference>
<dbReference type="InterPro" id="IPR036869">
    <property type="entry name" value="J_dom_sf"/>
</dbReference>
<feature type="compositionally biased region" description="Low complexity" evidence="1">
    <location>
        <begin position="412"/>
        <end position="424"/>
    </location>
</feature>
<feature type="compositionally biased region" description="Basic and acidic residues" evidence="1">
    <location>
        <begin position="297"/>
        <end position="314"/>
    </location>
</feature>
<sequence>MSPLRTMSDGMDNSLLEEEEDAFYTMVTSFDMKDRQECYRVLGLKPGADLDEIKAAYKRLARIWHPDKYTGRRDPCLVFQHLNEAYSNLIKAPQQVGDDGGYGRQSGLSRWLDERWNWRSHRERMNWERSGRVLIDRYYLYKGEWNEEELRYRTQGLFYAHGVELGRLDLSKSSLWWRFETGIAGFEVDAVTCLARIYACDSGRLDNLTTRLLARFGAELESSVDQSAAAEAWRARKATEKEEEDSTDTTRRDSSGLSGSSRESTSGESEGQGENDRGGDGSDGGEEGFFSCTEAENDFREVKQGSDSRKDTTRKGPPRRAPPKRKQSSVASDGGAGIRTDARFERRVECPSISPVEVVGCMENQVDVKEPSVVDEEESAPDGGGFNVKVIGKDSQLEHAATYARPDDLGESPSDQSCPSPSLSSAEEWCVDGYSSAADVEKVEGVAEAAYQAQYDSRKVDRSTAVNPKFLAKMDYTAESMQQVAGNLPAFYELLAQLSLVKGELVRMKGNPVNGWALRRCTPYLALGASGDPPAADLQQIPLIHGYYLDLYDVLRLDKGASPKEIKKSYRKLAVRWHPDKHRNDFDKAFAESVFKLIARAYEVLSDEDSRADYDAGGYNAGGVFCTDGPFGGGFSCPDPTDTEAFETFFKNFFDDTDTTGKQYGEWSLNDLNNYTQLNMAHLERDSPHMVDIVKCGLRYLAAVVEEFEDKEVALLRHDRIDCIYVLIAYDMDRSLTQETFFEGYGINYYDAPLQRAIQPRWLDCNNTDGRHVDHETSSLKELSLDEFIARQEAERAHLASQGLSEDDFLFA</sequence>
<evidence type="ECO:0000313" key="4">
    <source>
        <dbReference type="Proteomes" id="UP000591131"/>
    </source>
</evidence>
<dbReference type="AlphaFoldDB" id="A0A7J6M8S1"/>
<feature type="region of interest" description="Disordered" evidence="1">
    <location>
        <begin position="369"/>
        <end position="389"/>
    </location>
</feature>
<dbReference type="OrthoDB" id="10250354at2759"/>
<reference evidence="3 4" key="1">
    <citation type="submission" date="2020-04" db="EMBL/GenBank/DDBJ databases">
        <title>Perkinsus chesapeaki whole genome sequence.</title>
        <authorList>
            <person name="Bogema D.R."/>
        </authorList>
    </citation>
    <scope>NUCLEOTIDE SEQUENCE [LARGE SCALE GENOMIC DNA]</scope>
    <source>
        <strain evidence="3">ATCC PRA-425</strain>
    </source>
</reference>
<dbReference type="SUPFAM" id="SSF46565">
    <property type="entry name" value="Chaperone J-domain"/>
    <property type="match status" value="2"/>
</dbReference>
<dbReference type="Pfam" id="PF00226">
    <property type="entry name" value="DnaJ"/>
    <property type="match status" value="2"/>
</dbReference>
<proteinExistence type="predicted"/>
<organism evidence="3 4">
    <name type="scientific">Perkinsus chesapeaki</name>
    <name type="common">Clam parasite</name>
    <name type="synonym">Perkinsus andrewsi</name>
    <dbReference type="NCBI Taxonomy" id="330153"/>
    <lineage>
        <taxon>Eukaryota</taxon>
        <taxon>Sar</taxon>
        <taxon>Alveolata</taxon>
        <taxon>Perkinsozoa</taxon>
        <taxon>Perkinsea</taxon>
        <taxon>Perkinsida</taxon>
        <taxon>Perkinsidae</taxon>
        <taxon>Perkinsus</taxon>
    </lineage>
</organism>
<dbReference type="Proteomes" id="UP000591131">
    <property type="component" value="Unassembled WGS sequence"/>
</dbReference>
<evidence type="ECO:0000256" key="1">
    <source>
        <dbReference type="SAM" id="MobiDB-lite"/>
    </source>
</evidence>
<name>A0A7J6M8S1_PERCH</name>
<dbReference type="InterPro" id="IPR001623">
    <property type="entry name" value="DnaJ_domain"/>
</dbReference>
<dbReference type="PANTHER" id="PTHR24074">
    <property type="entry name" value="CO-CHAPERONE PROTEIN DJLA"/>
    <property type="match status" value="1"/>
</dbReference>
<evidence type="ECO:0000313" key="3">
    <source>
        <dbReference type="EMBL" id="KAF4667857.1"/>
    </source>
</evidence>
<feature type="compositionally biased region" description="Basic residues" evidence="1">
    <location>
        <begin position="316"/>
        <end position="327"/>
    </location>
</feature>
<feature type="domain" description="J" evidence="2">
    <location>
        <begin position="550"/>
        <end position="618"/>
    </location>
</feature>
<keyword evidence="4" id="KW-1185">Reference proteome</keyword>
<evidence type="ECO:0000259" key="2">
    <source>
        <dbReference type="PROSITE" id="PS50076"/>
    </source>
</evidence>
<dbReference type="EMBL" id="JAAPAO010000202">
    <property type="protein sequence ID" value="KAF4667857.1"/>
    <property type="molecule type" value="Genomic_DNA"/>
</dbReference>
<feature type="compositionally biased region" description="Low complexity" evidence="1">
    <location>
        <begin position="255"/>
        <end position="269"/>
    </location>
</feature>
<feature type="region of interest" description="Disordered" evidence="1">
    <location>
        <begin position="231"/>
        <end position="345"/>
    </location>
</feature>
<feature type="domain" description="J" evidence="2">
    <location>
        <begin position="37"/>
        <end position="101"/>
    </location>
</feature>